<evidence type="ECO:0000313" key="2">
    <source>
        <dbReference type="Proteomes" id="UP001250181"/>
    </source>
</evidence>
<organism evidence="1 2">
    <name type="scientific">Streptomyces tamarix</name>
    <dbReference type="NCBI Taxonomy" id="3078565"/>
    <lineage>
        <taxon>Bacteria</taxon>
        <taxon>Bacillati</taxon>
        <taxon>Actinomycetota</taxon>
        <taxon>Actinomycetes</taxon>
        <taxon>Kitasatosporales</taxon>
        <taxon>Streptomycetaceae</taxon>
        <taxon>Streptomyces</taxon>
    </lineage>
</organism>
<reference evidence="1 2" key="1">
    <citation type="submission" date="2023-09" db="EMBL/GenBank/DDBJ databases">
        <title>Streptomyces sp. nov.: A antagonism against Alternaria gaisen Producing Streptochlin, Isolated from Tamarix root soil.</title>
        <authorList>
            <person name="Chen Y."/>
        </authorList>
    </citation>
    <scope>NUCLEOTIDE SEQUENCE [LARGE SCALE GENOMIC DNA]</scope>
    <source>
        <strain evidence="1 2">TRM76323</strain>
    </source>
</reference>
<keyword evidence="2" id="KW-1185">Reference proteome</keyword>
<dbReference type="Proteomes" id="UP001250181">
    <property type="component" value="Unassembled WGS sequence"/>
</dbReference>
<accession>A0ABU3QIS6</accession>
<proteinExistence type="predicted"/>
<evidence type="ECO:0008006" key="3">
    <source>
        <dbReference type="Google" id="ProtNLM"/>
    </source>
</evidence>
<sequence>MDVMAVLIALLLPPALLAVVMAMSGYEDLVLPADPADPAGEVKGSTAVEAAVEGGEAPLA</sequence>
<protein>
    <recommendedName>
        <fullName evidence="3">Secreted protein</fullName>
    </recommendedName>
</protein>
<dbReference type="EMBL" id="JAWCTQ010000011">
    <property type="protein sequence ID" value="MDT9682667.1"/>
    <property type="molecule type" value="Genomic_DNA"/>
</dbReference>
<dbReference type="RefSeq" id="WP_315877748.1">
    <property type="nucleotide sequence ID" value="NZ_JAWCTQ010000011.1"/>
</dbReference>
<name>A0ABU3QIS6_9ACTN</name>
<evidence type="ECO:0000313" key="1">
    <source>
        <dbReference type="EMBL" id="MDT9682667.1"/>
    </source>
</evidence>
<gene>
    <name evidence="1" type="ORF">RND61_11390</name>
</gene>
<comment type="caution">
    <text evidence="1">The sequence shown here is derived from an EMBL/GenBank/DDBJ whole genome shotgun (WGS) entry which is preliminary data.</text>
</comment>